<evidence type="ECO:0000256" key="2">
    <source>
        <dbReference type="SAM" id="SignalP"/>
    </source>
</evidence>
<dbReference type="PROSITE" id="PS50015">
    <property type="entry name" value="SAP_B"/>
    <property type="match status" value="1"/>
</dbReference>
<evidence type="ECO:0000313" key="4">
    <source>
        <dbReference type="EMBL" id="KAF8568955.1"/>
    </source>
</evidence>
<dbReference type="Proteomes" id="UP000699462">
    <property type="component" value="Unassembled WGS sequence"/>
</dbReference>
<dbReference type="SUPFAM" id="SSF47862">
    <property type="entry name" value="Saposin"/>
    <property type="match status" value="1"/>
</dbReference>
<protein>
    <recommendedName>
        <fullName evidence="3">Saposin B-type domain-containing protein</fullName>
    </recommendedName>
</protein>
<accession>A0A8T0DM01</accession>
<evidence type="ECO:0000256" key="1">
    <source>
        <dbReference type="ARBA" id="ARBA00023157"/>
    </source>
</evidence>
<keyword evidence="5" id="KW-1185">Reference proteome</keyword>
<sequence>MMSLFVAFILSIIHLNSISCSILSERVSLSKLPTIPLEQGSSWACSLCTTVIASLQPLVFSSEVDKLGRRAAQYFCSLQTTDPQDFFLCKVIVYNFIKLALNEFYHLDQQEVCEHLTLCPEQPLPAQKTEKLPSRAAIPRAHITAVLDIIRMALSRPTAHGSSSSLPSIQAPLITVENEF</sequence>
<feature type="domain" description="Saposin B-type" evidence="3">
    <location>
        <begin position="41"/>
        <end position="123"/>
    </location>
</feature>
<evidence type="ECO:0000313" key="5">
    <source>
        <dbReference type="Proteomes" id="UP000699462"/>
    </source>
</evidence>
<feature type="chain" id="PRO_5035876154" description="Saposin B-type domain-containing protein" evidence="2">
    <location>
        <begin position="21"/>
        <end position="180"/>
    </location>
</feature>
<dbReference type="OrthoDB" id="6250435at2759"/>
<name>A0A8T0DM01_9TREM</name>
<reference evidence="4 5" key="1">
    <citation type="submission" date="2019-07" db="EMBL/GenBank/DDBJ databases">
        <title>Annotation for the trematode Paragonimus westermani.</title>
        <authorList>
            <person name="Choi Y.-J."/>
        </authorList>
    </citation>
    <scope>NUCLEOTIDE SEQUENCE [LARGE SCALE GENOMIC DNA]</scope>
    <source>
        <strain evidence="4">180907_Pwestermani</strain>
    </source>
</reference>
<feature type="signal peptide" evidence="2">
    <location>
        <begin position="1"/>
        <end position="20"/>
    </location>
</feature>
<dbReference type="Gene3D" id="1.10.225.10">
    <property type="entry name" value="Saposin-like"/>
    <property type="match status" value="1"/>
</dbReference>
<dbReference type="InterPro" id="IPR008139">
    <property type="entry name" value="SaposinB_dom"/>
</dbReference>
<dbReference type="AlphaFoldDB" id="A0A8T0DM01"/>
<dbReference type="EMBL" id="JTDF01002305">
    <property type="protein sequence ID" value="KAF8568955.1"/>
    <property type="molecule type" value="Genomic_DNA"/>
</dbReference>
<comment type="caution">
    <text evidence="4">The sequence shown here is derived from an EMBL/GenBank/DDBJ whole genome shotgun (WGS) entry which is preliminary data.</text>
</comment>
<evidence type="ECO:0000259" key="3">
    <source>
        <dbReference type="PROSITE" id="PS50015"/>
    </source>
</evidence>
<keyword evidence="1" id="KW-1015">Disulfide bond</keyword>
<gene>
    <name evidence="4" type="ORF">P879_04551</name>
</gene>
<keyword evidence="2" id="KW-0732">Signal</keyword>
<dbReference type="InterPro" id="IPR011001">
    <property type="entry name" value="Saposin-like"/>
</dbReference>
<organism evidence="4 5">
    <name type="scientific">Paragonimus westermani</name>
    <dbReference type="NCBI Taxonomy" id="34504"/>
    <lineage>
        <taxon>Eukaryota</taxon>
        <taxon>Metazoa</taxon>
        <taxon>Spiralia</taxon>
        <taxon>Lophotrochozoa</taxon>
        <taxon>Platyhelminthes</taxon>
        <taxon>Trematoda</taxon>
        <taxon>Digenea</taxon>
        <taxon>Plagiorchiida</taxon>
        <taxon>Troglotremata</taxon>
        <taxon>Troglotrematidae</taxon>
        <taxon>Paragonimus</taxon>
    </lineage>
</organism>
<proteinExistence type="predicted"/>